<keyword evidence="1" id="KW-0175">Coiled coil</keyword>
<dbReference type="EMBL" id="KB298688">
    <property type="protein sequence ID" value="ELU08941.1"/>
    <property type="molecule type" value="Genomic_DNA"/>
</dbReference>
<sequence length="480" mass="55733">MGKGSGEEIMASVRSGIQKDYLEGLDNLRKIIMDVECEVDQVKREYYQCGENDEDAYERYIQKQNEDLLACNAKLRKQSGLKPIDGELALVSLLNRVRDLPTRNMVPQATLDGLSNFWESTKNAIDSLTLIKDRFKTNALKRLKHICASYTNEESLTHMNLTRQYSDDVQRYEGEISVIIDKFDKLRKSFNNGLQQDLFTDSSFSNRILVSCDPKAFPILKLIPDLTEKLVKVCALSKQWIDKDETYMHDISDYIREKRSQTRIKAQDLKKQKKKRGELEKSVDDAQDVFKASKEKLARIETELRTLQEQMCAFNTTKKYKTEEIKQKEGIVGFLEISITQTKRNYTLQLKRSRLMRQLRELEESLKEIEKELSIIEQSVQEKAQIKTEIVIVVEETENSYSTVKNELNKFSQNVERLQQEVNQLTDTLTSLEIIQSVKTSPETVEDFYERPVAVKLAPSLKETILRKRKLKMVNSGNHR</sequence>
<dbReference type="AlphaFoldDB" id="R7UZS3"/>
<organism evidence="2">
    <name type="scientific">Capitella teleta</name>
    <name type="common">Polychaete worm</name>
    <dbReference type="NCBI Taxonomy" id="283909"/>
    <lineage>
        <taxon>Eukaryota</taxon>
        <taxon>Metazoa</taxon>
        <taxon>Spiralia</taxon>
        <taxon>Lophotrochozoa</taxon>
        <taxon>Annelida</taxon>
        <taxon>Polychaeta</taxon>
        <taxon>Sedentaria</taxon>
        <taxon>Scolecida</taxon>
        <taxon>Capitellidae</taxon>
        <taxon>Capitella</taxon>
    </lineage>
</organism>
<feature type="coiled-coil region" evidence="1">
    <location>
        <begin position="345"/>
        <end position="435"/>
    </location>
</feature>
<feature type="coiled-coil region" evidence="1">
    <location>
        <begin position="269"/>
        <end position="310"/>
    </location>
</feature>
<dbReference type="OMA" id="DEQFMHE"/>
<evidence type="ECO:0000313" key="4">
    <source>
        <dbReference type="Proteomes" id="UP000014760"/>
    </source>
</evidence>
<dbReference type="EMBL" id="AMQN01001046">
    <property type="status" value="NOT_ANNOTATED_CDS"/>
    <property type="molecule type" value="Genomic_DNA"/>
</dbReference>
<reference evidence="4" key="1">
    <citation type="submission" date="2012-12" db="EMBL/GenBank/DDBJ databases">
        <authorList>
            <person name="Hellsten U."/>
            <person name="Grimwood J."/>
            <person name="Chapman J.A."/>
            <person name="Shapiro H."/>
            <person name="Aerts A."/>
            <person name="Otillar R.P."/>
            <person name="Terry A.Y."/>
            <person name="Boore J.L."/>
            <person name="Simakov O."/>
            <person name="Marletaz F."/>
            <person name="Cho S.-J."/>
            <person name="Edsinger-Gonzales E."/>
            <person name="Havlak P."/>
            <person name="Kuo D.-H."/>
            <person name="Larsson T."/>
            <person name="Lv J."/>
            <person name="Arendt D."/>
            <person name="Savage R."/>
            <person name="Osoegawa K."/>
            <person name="de Jong P."/>
            <person name="Lindberg D.R."/>
            <person name="Seaver E.C."/>
            <person name="Weisblat D.A."/>
            <person name="Putnam N.H."/>
            <person name="Grigoriev I.V."/>
            <person name="Rokhsar D.S."/>
        </authorList>
    </citation>
    <scope>NUCLEOTIDE SEQUENCE</scope>
    <source>
        <strain evidence="4">I ESC-2004</strain>
    </source>
</reference>
<accession>R7UZS3</accession>
<protein>
    <submittedName>
        <fullName evidence="2 3">Uncharacterized protein</fullName>
    </submittedName>
</protein>
<dbReference type="Proteomes" id="UP000014760">
    <property type="component" value="Unassembled WGS sequence"/>
</dbReference>
<reference evidence="2 4" key="2">
    <citation type="journal article" date="2013" name="Nature">
        <title>Insights into bilaterian evolution from three spiralian genomes.</title>
        <authorList>
            <person name="Simakov O."/>
            <person name="Marletaz F."/>
            <person name="Cho S.J."/>
            <person name="Edsinger-Gonzales E."/>
            <person name="Havlak P."/>
            <person name="Hellsten U."/>
            <person name="Kuo D.H."/>
            <person name="Larsson T."/>
            <person name="Lv J."/>
            <person name="Arendt D."/>
            <person name="Savage R."/>
            <person name="Osoegawa K."/>
            <person name="de Jong P."/>
            <person name="Grimwood J."/>
            <person name="Chapman J.A."/>
            <person name="Shapiro H."/>
            <person name="Aerts A."/>
            <person name="Otillar R.P."/>
            <person name="Terry A.Y."/>
            <person name="Boore J.L."/>
            <person name="Grigoriev I.V."/>
            <person name="Lindberg D.R."/>
            <person name="Seaver E.C."/>
            <person name="Weisblat D.A."/>
            <person name="Putnam N.H."/>
            <person name="Rokhsar D.S."/>
        </authorList>
    </citation>
    <scope>NUCLEOTIDE SEQUENCE</scope>
    <source>
        <strain evidence="2 4">I ESC-2004</strain>
    </source>
</reference>
<dbReference type="EnsemblMetazoa" id="CapteT207019">
    <property type="protein sequence ID" value="CapteP207019"/>
    <property type="gene ID" value="CapteG207019"/>
</dbReference>
<name>R7UZS3_CAPTE</name>
<reference evidence="3" key="3">
    <citation type="submission" date="2015-06" db="UniProtKB">
        <authorList>
            <consortium name="EnsemblMetazoa"/>
        </authorList>
    </citation>
    <scope>IDENTIFICATION</scope>
</reference>
<dbReference type="OrthoDB" id="10044303at2759"/>
<keyword evidence="4" id="KW-1185">Reference proteome</keyword>
<proteinExistence type="predicted"/>
<dbReference type="HOGENOM" id="CLU_568897_0_0_1"/>
<gene>
    <name evidence="2" type="ORF">CAPTEDRAFT_207019</name>
</gene>
<evidence type="ECO:0000313" key="3">
    <source>
        <dbReference type="EnsemblMetazoa" id="CapteP207019"/>
    </source>
</evidence>
<evidence type="ECO:0000256" key="1">
    <source>
        <dbReference type="SAM" id="Coils"/>
    </source>
</evidence>
<evidence type="ECO:0000313" key="2">
    <source>
        <dbReference type="EMBL" id="ELU08941.1"/>
    </source>
</evidence>